<comment type="caution">
    <text evidence="1">The sequence shown here is derived from an EMBL/GenBank/DDBJ whole genome shotgun (WGS) entry which is preliminary data.</text>
</comment>
<name>A0A4U5MUS6_STECR</name>
<dbReference type="EMBL" id="AZBU02000006">
    <property type="protein sequence ID" value="TKR73484.1"/>
    <property type="molecule type" value="Genomic_DNA"/>
</dbReference>
<dbReference type="InterPro" id="IPR019425">
    <property type="entry name" value="7TM_GPCR_serpentine_rcpt_Srt"/>
</dbReference>
<reference evidence="1 2" key="1">
    <citation type="journal article" date="2015" name="Genome Biol.">
        <title>Comparative genomics of Steinernema reveals deeply conserved gene regulatory networks.</title>
        <authorList>
            <person name="Dillman A.R."/>
            <person name="Macchietto M."/>
            <person name="Porter C.F."/>
            <person name="Rogers A."/>
            <person name="Williams B."/>
            <person name="Antoshechkin I."/>
            <person name="Lee M.M."/>
            <person name="Goodwin Z."/>
            <person name="Lu X."/>
            <person name="Lewis E.E."/>
            <person name="Goodrich-Blair H."/>
            <person name="Stock S.P."/>
            <person name="Adams B.J."/>
            <person name="Sternberg P.W."/>
            <person name="Mortazavi A."/>
        </authorList>
    </citation>
    <scope>NUCLEOTIDE SEQUENCE [LARGE SCALE GENOMIC DNA]</scope>
    <source>
        <strain evidence="1 2">ALL</strain>
    </source>
</reference>
<gene>
    <name evidence="1" type="ORF">L596_020789</name>
</gene>
<evidence type="ECO:0000313" key="1">
    <source>
        <dbReference type="EMBL" id="TKR73484.1"/>
    </source>
</evidence>
<evidence type="ECO:0008006" key="3">
    <source>
        <dbReference type="Google" id="ProtNLM"/>
    </source>
</evidence>
<sequence>MFQHRIIDLICTAINCFITAYPAYAGSIFCMHPTLQYISGAISTAGWTAIMWFFDPFFTIPDSFLHVDHKAFFNWHAAYNNTAVHGSLGALYRKVQRRENTT</sequence>
<keyword evidence="2" id="KW-1185">Reference proteome</keyword>
<evidence type="ECO:0000313" key="2">
    <source>
        <dbReference type="Proteomes" id="UP000298663"/>
    </source>
</evidence>
<organism evidence="1 2">
    <name type="scientific">Steinernema carpocapsae</name>
    <name type="common">Entomopathogenic nematode</name>
    <dbReference type="NCBI Taxonomy" id="34508"/>
    <lineage>
        <taxon>Eukaryota</taxon>
        <taxon>Metazoa</taxon>
        <taxon>Ecdysozoa</taxon>
        <taxon>Nematoda</taxon>
        <taxon>Chromadorea</taxon>
        <taxon>Rhabditida</taxon>
        <taxon>Tylenchina</taxon>
        <taxon>Panagrolaimomorpha</taxon>
        <taxon>Strongyloidoidea</taxon>
        <taxon>Steinernematidae</taxon>
        <taxon>Steinernema</taxon>
    </lineage>
</organism>
<dbReference type="Proteomes" id="UP000298663">
    <property type="component" value="Unassembled WGS sequence"/>
</dbReference>
<accession>A0A4U5MUS6</accession>
<proteinExistence type="predicted"/>
<reference evidence="1 2" key="2">
    <citation type="journal article" date="2019" name="G3 (Bethesda)">
        <title>Hybrid Assembly of the Genome of the Entomopathogenic Nematode Steinernema carpocapsae Identifies the X-Chromosome.</title>
        <authorList>
            <person name="Serra L."/>
            <person name="Macchietto M."/>
            <person name="Macias-Munoz A."/>
            <person name="McGill C.J."/>
            <person name="Rodriguez I.M."/>
            <person name="Rodriguez B."/>
            <person name="Murad R."/>
            <person name="Mortazavi A."/>
        </authorList>
    </citation>
    <scope>NUCLEOTIDE SEQUENCE [LARGE SCALE GENOMIC DNA]</scope>
    <source>
        <strain evidence="1 2">ALL</strain>
    </source>
</reference>
<dbReference type="AlphaFoldDB" id="A0A4U5MUS6"/>
<protein>
    <recommendedName>
        <fullName evidence="3">7TM GPCR serpentine receptor class x (Srx) domain-containing protein</fullName>
    </recommendedName>
</protein>
<dbReference type="Pfam" id="PF10321">
    <property type="entry name" value="7TM_GPCR_Srt"/>
    <property type="match status" value="1"/>
</dbReference>